<sequence length="229" mass="24597">MLTVKTVEPAQAKEWVKQGWFMFRANPVIWALLGLLFGSTVFILSMLPFLGPLLLNVAVPVLIGGMLLAVKQAHTSKAVEVADALKVLKDVPIRNQLMLVGAIMLGASFAATLLGKLLVGDLIMMDDITGLPSLNLNVSMLVFLLMISLGTGMLFTYAPALVVFKGMTAMDAVKASFQGAWTNALPFLVFALIYAGLTLLAAIPLMLGFVVLIPVMSGAVYMSYKDIFE</sequence>
<feature type="transmembrane region" description="Helical" evidence="1">
    <location>
        <begin position="53"/>
        <end position="70"/>
    </location>
</feature>
<reference evidence="2 3" key="1">
    <citation type="submission" date="2017-01" db="EMBL/GenBank/DDBJ databases">
        <title>Novel large sulfur bacteria in the metagenomes of groundwater-fed chemosynthetic microbial mats in the Lake Huron basin.</title>
        <authorList>
            <person name="Sharrar A.M."/>
            <person name="Flood B.E."/>
            <person name="Bailey J.V."/>
            <person name="Jones D.S."/>
            <person name="Biddanda B."/>
            <person name="Ruberg S.A."/>
            <person name="Marcus D.N."/>
            <person name="Dick G.J."/>
        </authorList>
    </citation>
    <scope>NUCLEOTIDE SEQUENCE [LARGE SCALE GENOMIC DNA]</scope>
    <source>
        <strain evidence="2">A8</strain>
    </source>
</reference>
<dbReference type="InterPro" id="IPR047798">
    <property type="entry name" value="BPSS1780-like"/>
</dbReference>
<keyword evidence="1" id="KW-0812">Transmembrane</keyword>
<feature type="transmembrane region" description="Helical" evidence="1">
    <location>
        <begin position="138"/>
        <end position="164"/>
    </location>
</feature>
<dbReference type="Proteomes" id="UP000192491">
    <property type="component" value="Unassembled WGS sequence"/>
</dbReference>
<organism evidence="2 3">
    <name type="scientific">Thiothrix lacustris</name>
    <dbReference type="NCBI Taxonomy" id="525917"/>
    <lineage>
        <taxon>Bacteria</taxon>
        <taxon>Pseudomonadati</taxon>
        <taxon>Pseudomonadota</taxon>
        <taxon>Gammaproteobacteria</taxon>
        <taxon>Thiotrichales</taxon>
        <taxon>Thiotrichaceae</taxon>
        <taxon>Thiothrix</taxon>
    </lineage>
</organism>
<accession>A0A1Y1QBM3</accession>
<feature type="transmembrane region" description="Helical" evidence="1">
    <location>
        <begin position="97"/>
        <end position="118"/>
    </location>
</feature>
<dbReference type="EMBL" id="MTEJ01000520">
    <property type="protein sequence ID" value="OQX02051.1"/>
    <property type="molecule type" value="Genomic_DNA"/>
</dbReference>
<proteinExistence type="predicted"/>
<gene>
    <name evidence="2" type="ORF">BWK73_43975</name>
</gene>
<evidence type="ECO:0000313" key="3">
    <source>
        <dbReference type="Proteomes" id="UP000192491"/>
    </source>
</evidence>
<feature type="transmembrane region" description="Helical" evidence="1">
    <location>
        <begin position="27"/>
        <end position="47"/>
    </location>
</feature>
<name>A0A1Y1QBM3_9GAMM</name>
<keyword evidence="1" id="KW-1133">Transmembrane helix</keyword>
<evidence type="ECO:0000313" key="2">
    <source>
        <dbReference type="EMBL" id="OQX02051.1"/>
    </source>
</evidence>
<keyword evidence="1" id="KW-0472">Membrane</keyword>
<comment type="caution">
    <text evidence="2">The sequence shown here is derived from an EMBL/GenBank/DDBJ whole genome shotgun (WGS) entry which is preliminary data.</text>
</comment>
<protein>
    <recommendedName>
        <fullName evidence="4">DUF2189 domain-containing protein</fullName>
    </recommendedName>
</protein>
<dbReference type="NCBIfam" id="NF041043">
    <property type="entry name" value="BPSS1780_fam"/>
    <property type="match status" value="1"/>
</dbReference>
<evidence type="ECO:0008006" key="4">
    <source>
        <dbReference type="Google" id="ProtNLM"/>
    </source>
</evidence>
<evidence type="ECO:0000256" key="1">
    <source>
        <dbReference type="SAM" id="Phobius"/>
    </source>
</evidence>
<dbReference type="AlphaFoldDB" id="A0A1Y1QBM3"/>
<feature type="transmembrane region" description="Helical" evidence="1">
    <location>
        <begin position="203"/>
        <end position="224"/>
    </location>
</feature>